<dbReference type="Gene3D" id="3.60.21.10">
    <property type="match status" value="1"/>
</dbReference>
<dbReference type="KEGG" id="dka:DKAM_1027"/>
<name>B8D5H2_DESA1</name>
<dbReference type="InterPro" id="IPR029052">
    <property type="entry name" value="Metallo-depent_PP-like"/>
</dbReference>
<sequence>MVEMSGLRDLIEEALSISRDPGKLADLINTSTTILEIDGSMFKVHRPGVVEFLEAPSISFVGDIHGDFYSLIAVLENVFPRIIDNGVAVFLGDYIDRGYLQVESITLLLLLKKLYPDKVVLLRGNHEPPEFLKPYPHDFPDILIKYFGGEGHTLYRLFLKLFSKLPLIAYRRRGFIAVHGGPPLRCIRSTAIEDAFEIGSQAFSAETIESVLWSDPVELGIDVIPSPRGAGYLYGSRFTEKALSLIGDGVIIRSHEYADGYKEAHNGRVITVFSAPLVYELRYAGVLVYSETEGRGHLERILIEPVQPGRY</sequence>
<dbReference type="PROSITE" id="PS00125">
    <property type="entry name" value="SER_THR_PHOSPHATASE"/>
    <property type="match status" value="1"/>
</dbReference>
<dbReference type="Pfam" id="PF00149">
    <property type="entry name" value="Metallophos"/>
    <property type="match status" value="1"/>
</dbReference>
<feature type="domain" description="Serine/threonine specific protein phosphatases" evidence="1">
    <location>
        <begin position="122"/>
        <end position="127"/>
    </location>
</feature>
<dbReference type="InterPro" id="IPR004843">
    <property type="entry name" value="Calcineurin-like_PHP"/>
</dbReference>
<evidence type="ECO:0000313" key="3">
    <source>
        <dbReference type="Proteomes" id="UP000006903"/>
    </source>
</evidence>
<evidence type="ECO:0000313" key="2">
    <source>
        <dbReference type="EMBL" id="ACL11353.1"/>
    </source>
</evidence>
<reference evidence="2 3" key="1">
    <citation type="journal article" date="2009" name="J. Bacteriol.">
        <title>Complete genome sequence of the anaerobic, protein-degrading hyperthermophilic crenarchaeon Desulfurococcus kamchatkensis.</title>
        <authorList>
            <person name="Ravin N.V."/>
            <person name="Mardanov A.V."/>
            <person name="Beletsky A.V."/>
            <person name="Kublanov I.V."/>
            <person name="Kolganova T.V."/>
            <person name="Lebedinsky A.V."/>
            <person name="Chernyh N.A."/>
            <person name="Bonch-Osmolovskaya E.A."/>
            <person name="Skryabin K.G."/>
        </authorList>
    </citation>
    <scope>NUCLEOTIDE SEQUENCE [LARGE SCALE GENOMIC DNA]</scope>
    <source>
        <strain evidence="3">DSM 18924 / JCM 16383 / VKM B-2413 / 1221n</strain>
    </source>
</reference>
<dbReference type="STRING" id="490899.DKAM_1027"/>
<gene>
    <name evidence="2" type="ordered locus">DKAM_1027</name>
</gene>
<dbReference type="EMBL" id="CP001140">
    <property type="protein sequence ID" value="ACL11353.1"/>
    <property type="molecule type" value="Genomic_DNA"/>
</dbReference>
<dbReference type="eggNOG" id="arCOG01143">
    <property type="taxonomic scope" value="Archaea"/>
</dbReference>
<dbReference type="PRINTS" id="PR00114">
    <property type="entry name" value="STPHPHTASE"/>
</dbReference>
<dbReference type="InterPro" id="IPR006186">
    <property type="entry name" value="Ser/Thr-sp_prot-phosphatase"/>
</dbReference>
<protein>
    <submittedName>
        <fullName evidence="2">Serine/threonine protein phosphatase</fullName>
    </submittedName>
</protein>
<dbReference type="GO" id="GO:0016787">
    <property type="term" value="F:hydrolase activity"/>
    <property type="evidence" value="ECO:0007669"/>
    <property type="project" value="InterPro"/>
</dbReference>
<accession>B8D5H2</accession>
<evidence type="ECO:0000259" key="1">
    <source>
        <dbReference type="PROSITE" id="PS00125"/>
    </source>
</evidence>
<dbReference type="Proteomes" id="UP000006903">
    <property type="component" value="Chromosome"/>
</dbReference>
<dbReference type="InterPro" id="IPR050341">
    <property type="entry name" value="PP1_catalytic_subunit"/>
</dbReference>
<dbReference type="PANTHER" id="PTHR11668:SF496">
    <property type="entry name" value="SERINE_THREONINE-PROTEIN PHOSPHATASE"/>
    <property type="match status" value="1"/>
</dbReference>
<organism evidence="2 3">
    <name type="scientific">Desulfurococcus amylolyticus (strain DSM 18924 / JCM 16383 / VKM B-2413 / 1221n)</name>
    <name type="common">Desulfurococcus kamchatkensis</name>
    <dbReference type="NCBI Taxonomy" id="490899"/>
    <lineage>
        <taxon>Archaea</taxon>
        <taxon>Thermoproteota</taxon>
        <taxon>Thermoprotei</taxon>
        <taxon>Desulfurococcales</taxon>
        <taxon>Desulfurococcaceae</taxon>
        <taxon>Desulfurococcus</taxon>
    </lineage>
</organism>
<dbReference type="PANTHER" id="PTHR11668">
    <property type="entry name" value="SERINE/THREONINE PROTEIN PHOSPHATASE"/>
    <property type="match status" value="1"/>
</dbReference>
<dbReference type="SMART" id="SM00156">
    <property type="entry name" value="PP2Ac"/>
    <property type="match status" value="1"/>
</dbReference>
<dbReference type="AlphaFoldDB" id="B8D5H2"/>
<proteinExistence type="predicted"/>
<dbReference type="HOGENOM" id="CLU_004962_0_10_2"/>
<dbReference type="CDD" id="cd00144">
    <property type="entry name" value="MPP_PPP_family"/>
    <property type="match status" value="1"/>
</dbReference>
<dbReference type="SUPFAM" id="SSF56300">
    <property type="entry name" value="Metallo-dependent phosphatases"/>
    <property type="match status" value="1"/>
</dbReference>